<dbReference type="InterPro" id="IPR052954">
    <property type="entry name" value="GPCR-Ligand_Int"/>
</dbReference>
<accession>A0AAD9NLK2</accession>
<organism evidence="8 9">
    <name type="scientific">Ridgeia piscesae</name>
    <name type="common">Tubeworm</name>
    <dbReference type="NCBI Taxonomy" id="27915"/>
    <lineage>
        <taxon>Eukaryota</taxon>
        <taxon>Metazoa</taxon>
        <taxon>Spiralia</taxon>
        <taxon>Lophotrochozoa</taxon>
        <taxon>Annelida</taxon>
        <taxon>Polychaeta</taxon>
        <taxon>Sedentaria</taxon>
        <taxon>Canalipalpata</taxon>
        <taxon>Sabellida</taxon>
        <taxon>Siboglinidae</taxon>
        <taxon>Ridgeia</taxon>
    </lineage>
</organism>
<feature type="transmembrane region" description="Helical" evidence="6">
    <location>
        <begin position="295"/>
        <end position="318"/>
    </location>
</feature>
<evidence type="ECO:0000313" key="8">
    <source>
        <dbReference type="EMBL" id="KAK2172781.1"/>
    </source>
</evidence>
<dbReference type="GO" id="GO:0016020">
    <property type="term" value="C:membrane"/>
    <property type="evidence" value="ECO:0007669"/>
    <property type="project" value="UniProtKB-SubCell"/>
</dbReference>
<keyword evidence="5" id="KW-0675">Receptor</keyword>
<dbReference type="SUPFAM" id="SSF81321">
    <property type="entry name" value="Family A G protein-coupled receptor-like"/>
    <property type="match status" value="1"/>
</dbReference>
<evidence type="ECO:0000256" key="5">
    <source>
        <dbReference type="RuleBase" id="RU000688"/>
    </source>
</evidence>
<keyword evidence="3 6" id="KW-1133">Transmembrane helix</keyword>
<comment type="caution">
    <text evidence="8">The sequence shown here is derived from an EMBL/GenBank/DDBJ whole genome shotgun (WGS) entry which is preliminary data.</text>
</comment>
<reference evidence="8" key="1">
    <citation type="journal article" date="2023" name="Mol. Biol. Evol.">
        <title>Third-Generation Sequencing Reveals the Adaptive Role of the Epigenome in Three Deep-Sea Polychaetes.</title>
        <authorList>
            <person name="Perez M."/>
            <person name="Aroh O."/>
            <person name="Sun Y."/>
            <person name="Lan Y."/>
            <person name="Juniper S.K."/>
            <person name="Young C.R."/>
            <person name="Angers B."/>
            <person name="Qian P.Y."/>
        </authorList>
    </citation>
    <scope>NUCLEOTIDE SEQUENCE</scope>
    <source>
        <strain evidence="8">R07B-5</strain>
    </source>
</reference>
<dbReference type="InterPro" id="IPR000276">
    <property type="entry name" value="GPCR_Rhodpsn"/>
</dbReference>
<feature type="transmembrane region" description="Helical" evidence="6">
    <location>
        <begin position="141"/>
        <end position="160"/>
    </location>
</feature>
<protein>
    <recommendedName>
        <fullName evidence="7">G-protein coupled receptors family 1 profile domain-containing protein</fullName>
    </recommendedName>
</protein>
<dbReference type="PROSITE" id="PS50262">
    <property type="entry name" value="G_PROTEIN_RECEP_F1_2"/>
    <property type="match status" value="1"/>
</dbReference>
<name>A0AAD9NLK2_RIDPI</name>
<keyword evidence="5" id="KW-0297">G-protein coupled receptor</keyword>
<sequence>MNVRPYEEALMTYDNFRLHKQLQLYVPPVLLLLGSVGNVLSLVILTRPAMRKYSAYVYLAVLAAADTLVLYVGLMRLWLGQLTGHDLLDASDWTCRLVTVVAYTVSDYSGWLIIAVTLERYVAVCHPLATSMGGSQRAKTLATLGGLLAVLTAVNVHFLWTVRVVDTEYGNSTISTCAGADYEVLVAEVWPWVDAAIYSFVPFLVIIVLNTLIIRQVIRSRRERVRLLVNTSGSRFSLDAGERRTCVENSRITVMLLTVSFVFLSLTMPVNVTMIAAKLHPRVAVDVGVMVNLRLLQTMAELLMYSNHSINFLLYCAIGQKFRQNLFRLCSCRQRSRRAHNVDSNMYPLMRATSCRKDTAVVTESLGLGSNTRRSTCTHRV</sequence>
<evidence type="ECO:0000256" key="2">
    <source>
        <dbReference type="ARBA" id="ARBA00022692"/>
    </source>
</evidence>
<proteinExistence type="inferred from homology"/>
<feature type="transmembrane region" description="Helical" evidence="6">
    <location>
        <begin position="252"/>
        <end position="275"/>
    </location>
</feature>
<evidence type="ECO:0000313" key="9">
    <source>
        <dbReference type="Proteomes" id="UP001209878"/>
    </source>
</evidence>
<evidence type="ECO:0000256" key="6">
    <source>
        <dbReference type="SAM" id="Phobius"/>
    </source>
</evidence>
<feature type="domain" description="G-protein coupled receptors family 1 profile" evidence="7">
    <location>
        <begin position="37"/>
        <end position="315"/>
    </location>
</feature>
<keyword evidence="4 6" id="KW-0472">Membrane</keyword>
<dbReference type="PANTHER" id="PTHR46641:SF25">
    <property type="entry name" value="CNMAMIDE RECEPTOR-RELATED"/>
    <property type="match status" value="1"/>
</dbReference>
<dbReference type="AlphaFoldDB" id="A0AAD9NLK2"/>
<feature type="transmembrane region" description="Helical" evidence="6">
    <location>
        <begin position="57"/>
        <end position="79"/>
    </location>
</feature>
<dbReference type="Gene3D" id="1.20.1070.10">
    <property type="entry name" value="Rhodopsin 7-helix transmembrane proteins"/>
    <property type="match status" value="1"/>
</dbReference>
<dbReference type="PRINTS" id="PR00237">
    <property type="entry name" value="GPCRRHODOPSN"/>
</dbReference>
<comment type="subcellular location">
    <subcellularLocation>
        <location evidence="1">Membrane</location>
    </subcellularLocation>
</comment>
<dbReference type="EMBL" id="JAODUO010000929">
    <property type="protein sequence ID" value="KAK2172781.1"/>
    <property type="molecule type" value="Genomic_DNA"/>
</dbReference>
<comment type="similarity">
    <text evidence="5">Belongs to the G-protein coupled receptor 1 family.</text>
</comment>
<keyword evidence="2 5" id="KW-0812">Transmembrane</keyword>
<evidence type="ECO:0000259" key="7">
    <source>
        <dbReference type="PROSITE" id="PS50262"/>
    </source>
</evidence>
<dbReference type="InterPro" id="IPR017452">
    <property type="entry name" value="GPCR_Rhodpsn_7TM"/>
</dbReference>
<dbReference type="Pfam" id="PF00001">
    <property type="entry name" value="7tm_1"/>
    <property type="match status" value="1"/>
</dbReference>
<feature type="transmembrane region" description="Helical" evidence="6">
    <location>
        <begin position="24"/>
        <end position="45"/>
    </location>
</feature>
<dbReference type="CDD" id="cd14978">
    <property type="entry name" value="7tmA_FMRFamide_R-like"/>
    <property type="match status" value="1"/>
</dbReference>
<keyword evidence="9" id="KW-1185">Reference proteome</keyword>
<evidence type="ECO:0000256" key="1">
    <source>
        <dbReference type="ARBA" id="ARBA00004370"/>
    </source>
</evidence>
<keyword evidence="5" id="KW-0807">Transducer</keyword>
<evidence type="ECO:0000256" key="4">
    <source>
        <dbReference type="ARBA" id="ARBA00023136"/>
    </source>
</evidence>
<dbReference type="Proteomes" id="UP001209878">
    <property type="component" value="Unassembled WGS sequence"/>
</dbReference>
<evidence type="ECO:0000256" key="3">
    <source>
        <dbReference type="ARBA" id="ARBA00022989"/>
    </source>
</evidence>
<dbReference type="PANTHER" id="PTHR46641">
    <property type="entry name" value="FMRFAMIDE RECEPTOR-RELATED"/>
    <property type="match status" value="1"/>
</dbReference>
<feature type="transmembrane region" description="Helical" evidence="6">
    <location>
        <begin position="195"/>
        <end position="214"/>
    </location>
</feature>
<dbReference type="PROSITE" id="PS00237">
    <property type="entry name" value="G_PROTEIN_RECEP_F1_1"/>
    <property type="match status" value="1"/>
</dbReference>
<feature type="transmembrane region" description="Helical" evidence="6">
    <location>
        <begin position="108"/>
        <end position="129"/>
    </location>
</feature>
<dbReference type="GO" id="GO:0004930">
    <property type="term" value="F:G protein-coupled receptor activity"/>
    <property type="evidence" value="ECO:0007669"/>
    <property type="project" value="UniProtKB-KW"/>
</dbReference>
<gene>
    <name evidence="8" type="ORF">NP493_927g00004</name>
</gene>